<dbReference type="Gramene" id="CDX82071">
    <property type="protein sequence ID" value="CDX82071"/>
    <property type="gene ID" value="GSBRNA2T00137094001"/>
</dbReference>
<organism evidence="1">
    <name type="scientific">Brassica napus</name>
    <name type="common">Rape</name>
    <dbReference type="NCBI Taxonomy" id="3708"/>
    <lineage>
        <taxon>Eukaryota</taxon>
        <taxon>Viridiplantae</taxon>
        <taxon>Streptophyta</taxon>
        <taxon>Embryophyta</taxon>
        <taxon>Tracheophyta</taxon>
        <taxon>Spermatophyta</taxon>
        <taxon>Magnoliopsida</taxon>
        <taxon>eudicotyledons</taxon>
        <taxon>Gunneridae</taxon>
        <taxon>Pentapetalae</taxon>
        <taxon>rosids</taxon>
        <taxon>malvids</taxon>
        <taxon>Brassicales</taxon>
        <taxon>Brassicaceae</taxon>
        <taxon>Brassiceae</taxon>
        <taxon>Brassica</taxon>
    </lineage>
</organism>
<sequence length="70" mass="8451">MTDKSSVDGSLEFLKRISFSKTEEALRNELNNSSDLNRFLQKLNLEEYDCERDSRLWDWHHWVCNQMGKR</sequence>
<dbReference type="AlphaFoldDB" id="A0A816JWN5"/>
<dbReference type="Proteomes" id="UP001295469">
    <property type="component" value="Chromosome C02"/>
</dbReference>
<evidence type="ECO:0000313" key="1">
    <source>
        <dbReference type="EMBL" id="CAF1910407.1"/>
    </source>
</evidence>
<name>A0A816JWN5_BRANA</name>
<accession>A0A816JWN5</accession>
<reference evidence="1" key="1">
    <citation type="submission" date="2021-01" db="EMBL/GenBank/DDBJ databases">
        <authorList>
            <consortium name="Genoscope - CEA"/>
            <person name="William W."/>
        </authorList>
    </citation>
    <scope>NUCLEOTIDE SEQUENCE</scope>
</reference>
<dbReference type="EMBL" id="HG994366">
    <property type="protein sequence ID" value="CAF1910407.1"/>
    <property type="molecule type" value="Genomic_DNA"/>
</dbReference>
<gene>
    <name evidence="1" type="ORF">DARMORV10_C02P31070.1</name>
</gene>
<proteinExistence type="predicted"/>
<protein>
    <submittedName>
        <fullName evidence="1">(rape) hypothetical protein</fullName>
    </submittedName>
</protein>